<dbReference type="Proteomes" id="UP000557193">
    <property type="component" value="Unassembled WGS sequence"/>
</dbReference>
<organism evidence="1 2">
    <name type="scientific">Pseudomonas fluvialis</name>
    <dbReference type="NCBI Taxonomy" id="1793966"/>
    <lineage>
        <taxon>Bacteria</taxon>
        <taxon>Pseudomonadati</taxon>
        <taxon>Pseudomonadota</taxon>
        <taxon>Gammaproteobacteria</taxon>
        <taxon>Pseudomonadales</taxon>
        <taxon>Pseudomonadaceae</taxon>
        <taxon>Pseudomonas</taxon>
    </lineage>
</organism>
<proteinExistence type="predicted"/>
<name>A0A7X0BS45_9PSED</name>
<reference evidence="1 2" key="1">
    <citation type="submission" date="2020-08" db="EMBL/GenBank/DDBJ databases">
        <title>Functional genomics of gut bacteria from endangered species of beetles.</title>
        <authorList>
            <person name="Carlos-Shanley C."/>
        </authorList>
    </citation>
    <scope>NUCLEOTIDE SEQUENCE [LARGE SCALE GENOMIC DNA]</scope>
    <source>
        <strain evidence="1 2">S00202</strain>
    </source>
</reference>
<accession>A0A7X0BS45</accession>
<dbReference type="AlphaFoldDB" id="A0A7X0BS45"/>
<dbReference type="RefSeq" id="WP_184680584.1">
    <property type="nucleotide sequence ID" value="NZ_JACHLL010000001.1"/>
</dbReference>
<evidence type="ECO:0000313" key="1">
    <source>
        <dbReference type="EMBL" id="MBB6340511.1"/>
    </source>
</evidence>
<dbReference type="EMBL" id="JACHLL010000001">
    <property type="protein sequence ID" value="MBB6340511.1"/>
    <property type="molecule type" value="Genomic_DNA"/>
</dbReference>
<dbReference type="InterPro" id="IPR016155">
    <property type="entry name" value="Mopterin_synth/thiamin_S_b"/>
</dbReference>
<dbReference type="Pfam" id="PF02597">
    <property type="entry name" value="ThiS"/>
    <property type="match status" value="1"/>
</dbReference>
<dbReference type="Gene3D" id="3.10.20.30">
    <property type="match status" value="1"/>
</dbReference>
<comment type="caution">
    <text evidence="1">The sequence shown here is derived from an EMBL/GenBank/DDBJ whole genome shotgun (WGS) entry which is preliminary data.</text>
</comment>
<keyword evidence="2" id="KW-1185">Reference proteome</keyword>
<dbReference type="InterPro" id="IPR003749">
    <property type="entry name" value="ThiS/MoaD-like"/>
</dbReference>
<dbReference type="InterPro" id="IPR012675">
    <property type="entry name" value="Beta-grasp_dom_sf"/>
</dbReference>
<dbReference type="SUPFAM" id="SSF54285">
    <property type="entry name" value="MoaD/ThiS"/>
    <property type="match status" value="1"/>
</dbReference>
<protein>
    <submittedName>
        <fullName evidence="1">Molybdopterin synthase sulfur carrier subunit</fullName>
    </submittedName>
</protein>
<dbReference type="CDD" id="cd00754">
    <property type="entry name" value="Ubl_MoaD"/>
    <property type="match status" value="1"/>
</dbReference>
<gene>
    <name evidence="1" type="ORF">HNP49_000661</name>
</gene>
<sequence length="82" mass="9325">MIHISYFARYREHLGTIGEDIQYAPHLKTIQDLRGTLIARGGKWRVLEEKSLMNARNSELCTDSEPIFDGDQIAFFPQVTGG</sequence>
<evidence type="ECO:0000313" key="2">
    <source>
        <dbReference type="Proteomes" id="UP000557193"/>
    </source>
</evidence>